<dbReference type="Pfam" id="PF13510">
    <property type="entry name" value="Fer2_4"/>
    <property type="match status" value="1"/>
</dbReference>
<proteinExistence type="predicted"/>
<dbReference type="EMBL" id="WNXQ01000003">
    <property type="protein sequence ID" value="MWB77636.1"/>
    <property type="molecule type" value="Genomic_DNA"/>
</dbReference>
<organism evidence="2 3">
    <name type="scientific">Pseudooceanicola pacificus</name>
    <dbReference type="NCBI Taxonomy" id="2676438"/>
    <lineage>
        <taxon>Bacteria</taxon>
        <taxon>Pseudomonadati</taxon>
        <taxon>Pseudomonadota</taxon>
        <taxon>Alphaproteobacteria</taxon>
        <taxon>Rhodobacterales</taxon>
        <taxon>Paracoccaceae</taxon>
        <taxon>Pseudooceanicola</taxon>
    </lineage>
</organism>
<keyword evidence="1" id="KW-0560">Oxidoreductase</keyword>
<dbReference type="GO" id="GO:0051536">
    <property type="term" value="F:iron-sulfur cluster binding"/>
    <property type="evidence" value="ECO:0007669"/>
    <property type="project" value="InterPro"/>
</dbReference>
<dbReference type="Gene3D" id="3.10.20.440">
    <property type="entry name" value="2Fe-2S iron-sulphur cluster binding domain, sarcosine oxidase, alpha subunit, N-terminal domain"/>
    <property type="match status" value="1"/>
</dbReference>
<name>A0A844W0N5_9RHOB</name>
<dbReference type="Proteomes" id="UP000443843">
    <property type="component" value="Unassembled WGS sequence"/>
</dbReference>
<accession>A0A844W0N5</accession>
<keyword evidence="3" id="KW-1185">Reference proteome</keyword>
<protein>
    <submittedName>
        <fullName evidence="2">(2Fe-2S)-binding protein</fullName>
    </submittedName>
</protein>
<evidence type="ECO:0000313" key="2">
    <source>
        <dbReference type="EMBL" id="MWB77636.1"/>
    </source>
</evidence>
<sequence>MRFRIDGRPAEALSGDTVLTALRLNGAVARTSEFGDGPRAGFCLMGACQDCWISMGDGRRVRACETPVEDGMDLITTLPGESQWPGA</sequence>
<dbReference type="InterPro" id="IPR036010">
    <property type="entry name" value="2Fe-2S_ferredoxin-like_sf"/>
</dbReference>
<dbReference type="GO" id="GO:0016491">
    <property type="term" value="F:oxidoreductase activity"/>
    <property type="evidence" value="ECO:0007669"/>
    <property type="project" value="UniProtKB-KW"/>
</dbReference>
<evidence type="ECO:0000256" key="1">
    <source>
        <dbReference type="ARBA" id="ARBA00023002"/>
    </source>
</evidence>
<comment type="caution">
    <text evidence="2">The sequence shown here is derived from an EMBL/GenBank/DDBJ whole genome shotgun (WGS) entry which is preliminary data.</text>
</comment>
<gene>
    <name evidence="2" type="ORF">GLS40_06340</name>
</gene>
<evidence type="ECO:0000313" key="3">
    <source>
        <dbReference type="Proteomes" id="UP000443843"/>
    </source>
</evidence>
<dbReference type="AlphaFoldDB" id="A0A844W0N5"/>
<dbReference type="InterPro" id="IPR042204">
    <property type="entry name" value="2Fe-2S-bd_N"/>
</dbReference>
<reference evidence="2 3" key="1">
    <citation type="submission" date="2019-11" db="EMBL/GenBank/DDBJ databases">
        <title>Pseudooceanicola pacifica sp. nov., isolated from deep-sea sediment of the Pacific Ocean.</title>
        <authorList>
            <person name="Lyu L."/>
        </authorList>
    </citation>
    <scope>NUCLEOTIDE SEQUENCE [LARGE SCALE GENOMIC DNA]</scope>
    <source>
        <strain evidence="2 3">216_PA32_1</strain>
    </source>
</reference>
<dbReference type="SUPFAM" id="SSF54292">
    <property type="entry name" value="2Fe-2S ferredoxin-like"/>
    <property type="match status" value="1"/>
</dbReference>